<sequence length="249" mass="26461">MVARPGLERRRGDYGFDAPYVPLLLSLGGLALLAGAVVNLIGGSAGWALFSGLCAVVLLASAASYLYTTRRGKFAVWSTLLNGLEMRGDEQLLDVGCGRGAVLLMAAQLVPGGSAVGVDLWKSADQSGNAIETTRRNAELEGVAATVQLETADMRHLPFPNSSFDLVVSSLAIHNVPDGEGRERCIDEAVRVLRPGGRLLVADIRSAGQYAERLRLLSMAGVELRSLGWRFWYGGPWMAASLVSCVKTG</sequence>
<organism evidence="3 4">
    <name type="scientific">Candidatus Dormiibacter inghamiae</name>
    <dbReference type="NCBI Taxonomy" id="3127013"/>
    <lineage>
        <taxon>Bacteria</taxon>
        <taxon>Bacillati</taxon>
        <taxon>Candidatus Dormiibacterota</taxon>
        <taxon>Candidatus Dormibacteria</taxon>
        <taxon>Candidatus Dormibacterales</taxon>
        <taxon>Candidatus Dormibacteraceae</taxon>
        <taxon>Candidatus Dormiibacter</taxon>
    </lineage>
</organism>
<feature type="domain" description="Methyltransferase type 11" evidence="2">
    <location>
        <begin position="93"/>
        <end position="201"/>
    </location>
</feature>
<dbReference type="PANTHER" id="PTHR45277">
    <property type="entry name" value="EXPRESSED PROTEIN"/>
    <property type="match status" value="1"/>
</dbReference>
<name>A0A934KF78_9BACT</name>
<dbReference type="GO" id="GO:0008757">
    <property type="term" value="F:S-adenosylmethionine-dependent methyltransferase activity"/>
    <property type="evidence" value="ECO:0007669"/>
    <property type="project" value="InterPro"/>
</dbReference>
<keyword evidence="1" id="KW-0472">Membrane</keyword>
<dbReference type="PANTHER" id="PTHR45277:SF1">
    <property type="entry name" value="EXPRESSED PROTEIN"/>
    <property type="match status" value="1"/>
</dbReference>
<dbReference type="CDD" id="cd02440">
    <property type="entry name" value="AdoMet_MTases"/>
    <property type="match status" value="1"/>
</dbReference>
<evidence type="ECO:0000313" key="4">
    <source>
        <dbReference type="Proteomes" id="UP000620075"/>
    </source>
</evidence>
<keyword evidence="3" id="KW-0489">Methyltransferase</keyword>
<evidence type="ECO:0000259" key="2">
    <source>
        <dbReference type="Pfam" id="PF08241"/>
    </source>
</evidence>
<keyword evidence="3" id="KW-0808">Transferase</keyword>
<dbReference type="InterPro" id="IPR013216">
    <property type="entry name" value="Methyltransf_11"/>
</dbReference>
<dbReference type="Gene3D" id="3.40.50.150">
    <property type="entry name" value="Vaccinia Virus protein VP39"/>
    <property type="match status" value="1"/>
</dbReference>
<feature type="transmembrane region" description="Helical" evidence="1">
    <location>
        <begin position="20"/>
        <end position="41"/>
    </location>
</feature>
<protein>
    <submittedName>
        <fullName evidence="3">Class I SAM-dependent methyltransferase</fullName>
    </submittedName>
</protein>
<dbReference type="GO" id="GO:0032259">
    <property type="term" value="P:methylation"/>
    <property type="evidence" value="ECO:0007669"/>
    <property type="project" value="UniProtKB-KW"/>
</dbReference>
<keyword evidence="1" id="KW-0812">Transmembrane</keyword>
<dbReference type="Proteomes" id="UP000620075">
    <property type="component" value="Unassembled WGS sequence"/>
</dbReference>
<feature type="transmembrane region" description="Helical" evidence="1">
    <location>
        <begin position="47"/>
        <end position="67"/>
    </location>
</feature>
<dbReference type="InterPro" id="IPR029063">
    <property type="entry name" value="SAM-dependent_MTases_sf"/>
</dbReference>
<reference evidence="3 4" key="1">
    <citation type="submission" date="2020-10" db="EMBL/GenBank/DDBJ databases">
        <title>Ca. Dormibacterota MAGs.</title>
        <authorList>
            <person name="Montgomery K."/>
        </authorList>
    </citation>
    <scope>NUCLEOTIDE SEQUENCE [LARGE SCALE GENOMIC DNA]</scope>
    <source>
        <strain evidence="3">SC8811_S16_3</strain>
    </source>
</reference>
<evidence type="ECO:0000313" key="3">
    <source>
        <dbReference type="EMBL" id="MBJ7604454.1"/>
    </source>
</evidence>
<dbReference type="EMBL" id="JAEKNQ010000058">
    <property type="protein sequence ID" value="MBJ7604454.1"/>
    <property type="molecule type" value="Genomic_DNA"/>
</dbReference>
<dbReference type="Pfam" id="PF08241">
    <property type="entry name" value="Methyltransf_11"/>
    <property type="match status" value="1"/>
</dbReference>
<dbReference type="AlphaFoldDB" id="A0A934KF78"/>
<accession>A0A934KF78</accession>
<dbReference type="SUPFAM" id="SSF53335">
    <property type="entry name" value="S-adenosyl-L-methionine-dependent methyltransferases"/>
    <property type="match status" value="1"/>
</dbReference>
<keyword evidence="1" id="KW-1133">Transmembrane helix</keyword>
<gene>
    <name evidence="3" type="ORF">JF888_14920</name>
</gene>
<dbReference type="RefSeq" id="WP_338182132.1">
    <property type="nucleotide sequence ID" value="NZ_JAEKNQ010000058.1"/>
</dbReference>
<proteinExistence type="predicted"/>
<evidence type="ECO:0000256" key="1">
    <source>
        <dbReference type="SAM" id="Phobius"/>
    </source>
</evidence>
<comment type="caution">
    <text evidence="3">The sequence shown here is derived from an EMBL/GenBank/DDBJ whole genome shotgun (WGS) entry which is preliminary data.</text>
</comment>